<organism evidence="2 3">
    <name type="scientific">Phoenicibacter congonensis</name>
    <dbReference type="NCBI Taxonomy" id="1944646"/>
    <lineage>
        <taxon>Bacteria</taxon>
        <taxon>Bacillati</taxon>
        <taxon>Actinomycetota</taxon>
        <taxon>Coriobacteriia</taxon>
        <taxon>Eggerthellales</taxon>
        <taxon>Eggerthellaceae</taxon>
        <taxon>Phoenicibacter</taxon>
    </lineage>
</organism>
<feature type="non-terminal residue" evidence="2">
    <location>
        <position position="342"/>
    </location>
</feature>
<protein>
    <recommendedName>
        <fullName evidence="4">Solitary outer membrane autotransporter beta-barrel domain-containing protein</fullName>
    </recommendedName>
</protein>
<keyword evidence="1" id="KW-0732">Signal</keyword>
<gene>
    <name evidence="2" type="ORF">Q3982_09055</name>
</gene>
<evidence type="ECO:0000256" key="1">
    <source>
        <dbReference type="SAM" id="SignalP"/>
    </source>
</evidence>
<dbReference type="Proteomes" id="UP001168575">
    <property type="component" value="Unassembled WGS sequence"/>
</dbReference>
<evidence type="ECO:0000313" key="2">
    <source>
        <dbReference type="EMBL" id="MDO4842808.1"/>
    </source>
</evidence>
<evidence type="ECO:0000313" key="3">
    <source>
        <dbReference type="Proteomes" id="UP001168575"/>
    </source>
</evidence>
<dbReference type="AlphaFoldDB" id="A0AA43RJ78"/>
<comment type="caution">
    <text evidence="2">The sequence shown here is derived from an EMBL/GenBank/DDBJ whole genome shotgun (WGS) entry which is preliminary data.</text>
</comment>
<feature type="signal peptide" evidence="1">
    <location>
        <begin position="1"/>
        <end position="21"/>
    </location>
</feature>
<accession>A0AA43RJ78</accession>
<feature type="chain" id="PRO_5041279234" description="Solitary outer membrane autotransporter beta-barrel domain-containing protein" evidence="1">
    <location>
        <begin position="22"/>
        <end position="342"/>
    </location>
</feature>
<sequence length="342" mass="38703">MKSKSLIISILFVIASFVANAQSHNEQVTVEGSYRPQIKRSERLLKTPQAPDNEFDIPNYKAGVRDFDYGYNMEVETMSAMSYKAEYGVEGKNNFLKAALGTRLSPVFLFRHYSDVSRNMSLGVGVRHYSSWLDMKDYKKSSFMNNNFSVMTVNKFRGGQLRPFIDYKYDMYHLRAYEGENTDGRNIHSINAGAKWLSSGSSYRNLYTEFGGDYRATWIPDGITEHQLNGTAHMAYSDDWIFNESVNKLQTIAADIDVNYDNVYQGQLIIALNPYFTMSGDFYNIHAGVRLDLKTGDDAGVYPDVSGSIFVLDNALEFYAKFGGRSAINTFADIVAENPFVT</sequence>
<keyword evidence="3" id="KW-1185">Reference proteome</keyword>
<proteinExistence type="predicted"/>
<name>A0AA43RJ78_9ACTN</name>
<reference evidence="2" key="1">
    <citation type="submission" date="2023-07" db="EMBL/GenBank/DDBJ databases">
        <title>Between Cages and Wild: Unraveling the Impact of Captivity on Animal Microbiomes and Antimicrobial Resistance.</title>
        <authorList>
            <person name="Schmartz G.P."/>
            <person name="Rehner J."/>
            <person name="Schuff M.J."/>
            <person name="Becker S.L."/>
            <person name="Kravczyk M."/>
            <person name="Gurevich A."/>
            <person name="Francke R."/>
            <person name="Mueller R."/>
            <person name="Keller V."/>
            <person name="Keller A."/>
        </authorList>
    </citation>
    <scope>NUCLEOTIDE SEQUENCE</scope>
    <source>
        <strain evidence="2">S12M_St_49</strain>
    </source>
</reference>
<evidence type="ECO:0008006" key="4">
    <source>
        <dbReference type="Google" id="ProtNLM"/>
    </source>
</evidence>
<dbReference type="EMBL" id="JAUMVS010000317">
    <property type="protein sequence ID" value="MDO4842808.1"/>
    <property type="molecule type" value="Genomic_DNA"/>
</dbReference>